<name>A0AA38R9G3_9PEZI</name>
<organism evidence="3 4">
    <name type="scientific">Coniochaeta hoffmannii</name>
    <dbReference type="NCBI Taxonomy" id="91930"/>
    <lineage>
        <taxon>Eukaryota</taxon>
        <taxon>Fungi</taxon>
        <taxon>Dikarya</taxon>
        <taxon>Ascomycota</taxon>
        <taxon>Pezizomycotina</taxon>
        <taxon>Sordariomycetes</taxon>
        <taxon>Sordariomycetidae</taxon>
        <taxon>Coniochaetales</taxon>
        <taxon>Coniochaetaceae</taxon>
        <taxon>Coniochaeta</taxon>
    </lineage>
</organism>
<feature type="transmembrane region" description="Helical" evidence="2">
    <location>
        <begin position="138"/>
        <end position="159"/>
    </location>
</feature>
<dbReference type="Proteomes" id="UP001174691">
    <property type="component" value="Unassembled WGS sequence"/>
</dbReference>
<feature type="compositionally biased region" description="Basic and acidic residues" evidence="1">
    <location>
        <begin position="312"/>
        <end position="328"/>
    </location>
</feature>
<feature type="transmembrane region" description="Helical" evidence="2">
    <location>
        <begin position="100"/>
        <end position="118"/>
    </location>
</feature>
<keyword evidence="2" id="KW-0812">Transmembrane</keyword>
<feature type="transmembrane region" description="Helical" evidence="2">
    <location>
        <begin position="221"/>
        <end position="244"/>
    </location>
</feature>
<dbReference type="PANTHER" id="PTHR38848">
    <property type="entry name" value="G-PROTEIN COUPLED RECEPTORS FAMILY 3 PROFILE DOMAIN-CONTAINING PROTEIN"/>
    <property type="match status" value="1"/>
</dbReference>
<evidence type="ECO:0000313" key="3">
    <source>
        <dbReference type="EMBL" id="KAJ9131048.1"/>
    </source>
</evidence>
<dbReference type="AlphaFoldDB" id="A0AA38R9G3"/>
<feature type="transmembrane region" description="Helical" evidence="2">
    <location>
        <begin position="60"/>
        <end position="88"/>
    </location>
</feature>
<feature type="compositionally biased region" description="Polar residues" evidence="1">
    <location>
        <begin position="276"/>
        <end position="297"/>
    </location>
</feature>
<feature type="region of interest" description="Disordered" evidence="1">
    <location>
        <begin position="276"/>
        <end position="375"/>
    </location>
</feature>
<feature type="transmembrane region" description="Helical" evidence="2">
    <location>
        <begin position="179"/>
        <end position="200"/>
    </location>
</feature>
<sequence length="423" mass="46804">MPDVPRDATTFTSGSSARRGRYTQPLSGLLISVILALASIALISSFLAQKLFNGRPWRKIQFVQWVVVAIYIDSWIFVFATAIIQFGFGVDFSFPVCDSAILLCLLCYVSSKLVYLFLVEKAYIIRGNLKKRMSSKLYVFNSIGMLGVYTVVAILNFIFRITKMQDGQCVIGMQKPAMIPLIAFDVLVNVYLTIMFLVPLSNMYTFKSAQRTRSNGRLRRVAMRTFIGAICTLTSSVVNLSVLMGLDGEPGWVCLMCCNSDILFSVVVIQWVTSPDQPQASNPSSRNDSHELGSQNLEPDAIVPARRLGSGRRNDLSDLEDFDARDNADGSQSPVSSRRELSTEAMIDGRGAMSISNNSRDQGGSTDTLPSTKPFDVQCTAKPNVFEDKQNGNSHDGHGVALPEEVRVRGSNLYVSRIWRQNP</sequence>
<reference evidence="3" key="1">
    <citation type="submission" date="2022-07" db="EMBL/GenBank/DDBJ databases">
        <title>Fungi with potential for degradation of polypropylene.</title>
        <authorList>
            <person name="Gostincar C."/>
        </authorList>
    </citation>
    <scope>NUCLEOTIDE SEQUENCE</scope>
    <source>
        <strain evidence="3">EXF-13287</strain>
    </source>
</reference>
<evidence type="ECO:0000256" key="1">
    <source>
        <dbReference type="SAM" id="MobiDB-lite"/>
    </source>
</evidence>
<accession>A0AA38R9G3</accession>
<dbReference type="PANTHER" id="PTHR38848:SF3">
    <property type="entry name" value="G-PROTEIN COUPLED RECEPTORS FAMILY 3 PROFILE DOMAIN-CONTAINING PROTEIN"/>
    <property type="match status" value="1"/>
</dbReference>
<keyword evidence="2" id="KW-0472">Membrane</keyword>
<feature type="transmembrane region" description="Helical" evidence="2">
    <location>
        <begin position="26"/>
        <end position="48"/>
    </location>
</feature>
<comment type="caution">
    <text evidence="3">The sequence shown here is derived from an EMBL/GenBank/DDBJ whole genome shotgun (WGS) entry which is preliminary data.</text>
</comment>
<proteinExistence type="predicted"/>
<evidence type="ECO:0000256" key="2">
    <source>
        <dbReference type="SAM" id="Phobius"/>
    </source>
</evidence>
<feature type="compositionally biased region" description="Polar residues" evidence="1">
    <location>
        <begin position="354"/>
        <end position="371"/>
    </location>
</feature>
<evidence type="ECO:0000313" key="4">
    <source>
        <dbReference type="Proteomes" id="UP001174691"/>
    </source>
</evidence>
<gene>
    <name evidence="3" type="ORF">NKR19_g9648</name>
</gene>
<protein>
    <submittedName>
        <fullName evidence="3">Uncharacterized protein</fullName>
    </submittedName>
</protein>
<dbReference type="EMBL" id="JANBVN010000246">
    <property type="protein sequence ID" value="KAJ9131048.1"/>
    <property type="molecule type" value="Genomic_DNA"/>
</dbReference>
<keyword evidence="4" id="KW-1185">Reference proteome</keyword>
<keyword evidence="2" id="KW-1133">Transmembrane helix</keyword>